<reference evidence="2 3" key="1">
    <citation type="submission" date="2023-09" db="EMBL/GenBank/DDBJ databases">
        <authorList>
            <person name="Rey-Velasco X."/>
        </authorList>
    </citation>
    <scope>NUCLEOTIDE SEQUENCE [LARGE SCALE GENOMIC DNA]</scope>
    <source>
        <strain evidence="2 3">W311</strain>
    </source>
</reference>
<name>A0ABZ0B7H7_9SPHN</name>
<dbReference type="RefSeq" id="WP_313914383.1">
    <property type="nucleotide sequence ID" value="NZ_CP135076.1"/>
</dbReference>
<proteinExistence type="predicted"/>
<keyword evidence="3" id="KW-1185">Reference proteome</keyword>
<accession>A0ABZ0B7H7</accession>
<sequence>MDARRIARELLGLAREVSKNDHVHELEIWGESDWSPLPPEDAHQHNMSHRAGQLVDALARTLEAEGWAPDGVENTAPRALGRWTERAQPRTLRSFVEGWPESWSVGGYLEPLRHHPLVARVPAPVVIYLVRELPDGEDALEREKHGVGNGMGWHYHYLDRRRRRSDVILSWDTRWDDPDPDELRPLFVEPHAEGKAEFRARPDRWQDPRRRAMHALCSLDLGRPMSQFRPASNDSYSVWPRGMRMTPPPPAPPPPPPKHPAKPRRR</sequence>
<evidence type="ECO:0000313" key="2">
    <source>
        <dbReference type="EMBL" id="WNO53177.1"/>
    </source>
</evidence>
<protein>
    <submittedName>
        <fullName evidence="2">Uncharacterized protein</fullName>
    </submittedName>
</protein>
<dbReference type="Proteomes" id="UP001302249">
    <property type="component" value="Chromosome"/>
</dbReference>
<organism evidence="2 3">
    <name type="scientific">Stakelama saccharophila</name>
    <dbReference type="NCBI Taxonomy" id="3075605"/>
    <lineage>
        <taxon>Bacteria</taxon>
        <taxon>Pseudomonadati</taxon>
        <taxon>Pseudomonadota</taxon>
        <taxon>Alphaproteobacteria</taxon>
        <taxon>Sphingomonadales</taxon>
        <taxon>Sphingomonadaceae</taxon>
        <taxon>Stakelama</taxon>
    </lineage>
</organism>
<evidence type="ECO:0000256" key="1">
    <source>
        <dbReference type="SAM" id="MobiDB-lite"/>
    </source>
</evidence>
<evidence type="ECO:0000313" key="3">
    <source>
        <dbReference type="Proteomes" id="UP001302249"/>
    </source>
</evidence>
<feature type="compositionally biased region" description="Pro residues" evidence="1">
    <location>
        <begin position="246"/>
        <end position="258"/>
    </location>
</feature>
<gene>
    <name evidence="2" type="ORF">RPR59_12080</name>
</gene>
<dbReference type="EMBL" id="CP135076">
    <property type="protein sequence ID" value="WNO53177.1"/>
    <property type="molecule type" value="Genomic_DNA"/>
</dbReference>
<feature type="region of interest" description="Disordered" evidence="1">
    <location>
        <begin position="224"/>
        <end position="266"/>
    </location>
</feature>